<dbReference type="CDD" id="cd01718">
    <property type="entry name" value="Sm_E"/>
    <property type="match status" value="1"/>
</dbReference>
<proteinExistence type="inferred from homology"/>
<dbReference type="GO" id="GO:0005829">
    <property type="term" value="C:cytosol"/>
    <property type="evidence" value="ECO:0007669"/>
    <property type="project" value="UniProtKB-SubCell"/>
</dbReference>
<dbReference type="Pfam" id="PF01423">
    <property type="entry name" value="LSM"/>
    <property type="match status" value="1"/>
</dbReference>
<evidence type="ECO:0000256" key="7">
    <source>
        <dbReference type="ARBA" id="ARBA00022884"/>
    </source>
</evidence>
<accession>A0A2T9YVP4</accession>
<dbReference type="AlphaFoldDB" id="A0A2T9YVP4"/>
<evidence type="ECO:0000256" key="10">
    <source>
        <dbReference type="ARBA" id="ARBA00023274"/>
    </source>
</evidence>
<comment type="caution">
    <text evidence="14">The sequence shown here is derived from an EMBL/GenBank/DDBJ whole genome shotgun (WGS) entry which is preliminary data.</text>
</comment>
<dbReference type="InterPro" id="IPR047575">
    <property type="entry name" value="Sm"/>
</dbReference>
<sequence>MSTKIQKVLVPPISLIFQYMQKKATVEIWLFEKPELRLEGQILGFDEFMNIVLGDCVEVYAKKGVRKEVGRILLKGDNITLIRQLSIPE</sequence>
<dbReference type="OrthoDB" id="25620at2759"/>
<dbReference type="PANTHER" id="PTHR11193">
    <property type="entry name" value="SMALL NUCLEAR RIBONUCLEOPROTEIN E"/>
    <property type="match status" value="1"/>
</dbReference>
<dbReference type="GO" id="GO:0005686">
    <property type="term" value="C:U2 snRNP"/>
    <property type="evidence" value="ECO:0007669"/>
    <property type="project" value="UniProtKB-UniRule"/>
</dbReference>
<dbReference type="SMART" id="SM00651">
    <property type="entry name" value="Sm"/>
    <property type="match status" value="1"/>
</dbReference>
<keyword evidence="4" id="KW-0963">Cytoplasm</keyword>
<keyword evidence="9 12" id="KW-0539">Nucleus</keyword>
<dbReference type="GO" id="GO:0005681">
    <property type="term" value="C:spliceosomal complex"/>
    <property type="evidence" value="ECO:0007669"/>
    <property type="project" value="UniProtKB-KW"/>
</dbReference>
<protein>
    <recommendedName>
        <fullName evidence="12">Small nuclear ribonucleoprotein E</fullName>
        <shortName evidence="12">snRNP-E</shortName>
    </recommendedName>
    <alternativeName>
        <fullName evidence="12">Sm protein E</fullName>
    </alternativeName>
</protein>
<dbReference type="STRING" id="133385.A0A2T9YVP4"/>
<reference evidence="14 15" key="1">
    <citation type="journal article" date="2018" name="MBio">
        <title>Comparative Genomics Reveals the Core Gene Toolbox for the Fungus-Insect Symbiosis.</title>
        <authorList>
            <person name="Wang Y."/>
            <person name="Stata M."/>
            <person name="Wang W."/>
            <person name="Stajich J.E."/>
            <person name="White M.M."/>
            <person name="Moncalvo J.M."/>
        </authorList>
    </citation>
    <scope>NUCLEOTIDE SEQUENCE [LARGE SCALE GENOMIC DNA]</scope>
    <source>
        <strain evidence="14 15">SWE-8-4</strain>
    </source>
</reference>
<name>A0A2T9YVP4_9FUNG</name>
<keyword evidence="10 12" id="KW-0687">Ribonucleoprotein</keyword>
<dbReference type="EMBL" id="MBFR01000033">
    <property type="protein sequence ID" value="PVU96399.1"/>
    <property type="molecule type" value="Genomic_DNA"/>
</dbReference>
<evidence type="ECO:0000259" key="13">
    <source>
        <dbReference type="PROSITE" id="PS52002"/>
    </source>
</evidence>
<organism evidence="14 15">
    <name type="scientific">Smittium simulii</name>
    <dbReference type="NCBI Taxonomy" id="133385"/>
    <lineage>
        <taxon>Eukaryota</taxon>
        <taxon>Fungi</taxon>
        <taxon>Fungi incertae sedis</taxon>
        <taxon>Zoopagomycota</taxon>
        <taxon>Kickxellomycotina</taxon>
        <taxon>Harpellomycetes</taxon>
        <taxon>Harpellales</taxon>
        <taxon>Legeriomycetaceae</taxon>
        <taxon>Smittium</taxon>
    </lineage>
</organism>
<dbReference type="InterPro" id="IPR001163">
    <property type="entry name" value="Sm_dom_euk/arc"/>
</dbReference>
<evidence type="ECO:0000313" key="15">
    <source>
        <dbReference type="Proteomes" id="UP000245383"/>
    </source>
</evidence>
<keyword evidence="8 12" id="KW-0508">mRNA splicing</keyword>
<evidence type="ECO:0000256" key="8">
    <source>
        <dbReference type="ARBA" id="ARBA00023187"/>
    </source>
</evidence>
<dbReference type="GO" id="GO:0000387">
    <property type="term" value="P:spliceosomal snRNP assembly"/>
    <property type="evidence" value="ECO:0007669"/>
    <property type="project" value="UniProtKB-UniRule"/>
</dbReference>
<evidence type="ECO:0000256" key="5">
    <source>
        <dbReference type="ARBA" id="ARBA00022664"/>
    </source>
</evidence>
<evidence type="ECO:0000256" key="11">
    <source>
        <dbReference type="ARBA" id="ARBA00058057"/>
    </source>
</evidence>
<dbReference type="PROSITE" id="PS52002">
    <property type="entry name" value="SM"/>
    <property type="match status" value="1"/>
</dbReference>
<evidence type="ECO:0000256" key="9">
    <source>
        <dbReference type="ARBA" id="ARBA00023242"/>
    </source>
</evidence>
<keyword evidence="6 12" id="KW-0747">Spliceosome</keyword>
<dbReference type="GO" id="GO:0005687">
    <property type="term" value="C:U4 snRNP"/>
    <property type="evidence" value="ECO:0007669"/>
    <property type="project" value="UniProtKB-UniRule"/>
</dbReference>
<comment type="function">
    <text evidence="12">Involved in pre-mRNA splicing. Binds and is required for the stability of snRNA U1, U2, U4 and U5 which contain a highly conserved structural motif called the Sm binding site. Involved in cap modification.</text>
</comment>
<dbReference type="GO" id="GO:0003723">
    <property type="term" value="F:RNA binding"/>
    <property type="evidence" value="ECO:0007669"/>
    <property type="project" value="UniProtKB-KW"/>
</dbReference>
<dbReference type="InterPro" id="IPR027078">
    <property type="entry name" value="snRNP-E"/>
</dbReference>
<dbReference type="GO" id="GO:0046540">
    <property type="term" value="C:U4/U6 x U5 tri-snRNP complex"/>
    <property type="evidence" value="ECO:0007669"/>
    <property type="project" value="UniProtKB-UniRule"/>
</dbReference>
<comment type="similarity">
    <text evidence="3 12">Belongs to the snRNP Sm proteins family.</text>
</comment>
<comment type="subcellular location">
    <subcellularLocation>
        <location evidence="2">Cytoplasm</location>
        <location evidence="2">Cytosol</location>
    </subcellularLocation>
    <subcellularLocation>
        <location evidence="1 12">Nucleus</location>
    </subcellularLocation>
</comment>
<evidence type="ECO:0000256" key="3">
    <source>
        <dbReference type="ARBA" id="ARBA00006850"/>
    </source>
</evidence>
<keyword evidence="5 12" id="KW-0507">mRNA processing</keyword>
<evidence type="ECO:0000256" key="6">
    <source>
        <dbReference type="ARBA" id="ARBA00022728"/>
    </source>
</evidence>
<keyword evidence="7 12" id="KW-0694">RNA-binding</keyword>
<dbReference type="Gene3D" id="2.30.30.100">
    <property type="match status" value="1"/>
</dbReference>
<dbReference type="FunFam" id="2.30.30.100:FF:000013">
    <property type="entry name" value="Small nuclear ribonucleoprotein E"/>
    <property type="match status" value="1"/>
</dbReference>
<evidence type="ECO:0000313" key="14">
    <source>
        <dbReference type="EMBL" id="PVU96399.1"/>
    </source>
</evidence>
<dbReference type="GO" id="GO:0005685">
    <property type="term" value="C:U1 snRNP"/>
    <property type="evidence" value="ECO:0007669"/>
    <property type="project" value="UniProtKB-UniRule"/>
</dbReference>
<keyword evidence="15" id="KW-1185">Reference proteome</keyword>
<feature type="domain" description="Sm" evidence="13">
    <location>
        <begin position="13"/>
        <end position="88"/>
    </location>
</feature>
<evidence type="ECO:0000256" key="2">
    <source>
        <dbReference type="ARBA" id="ARBA00004514"/>
    </source>
</evidence>
<dbReference type="InterPro" id="IPR010920">
    <property type="entry name" value="LSM_dom_sf"/>
</dbReference>
<gene>
    <name evidence="14" type="ORF">BB561_001208</name>
</gene>
<evidence type="ECO:0000256" key="1">
    <source>
        <dbReference type="ARBA" id="ARBA00004123"/>
    </source>
</evidence>
<dbReference type="GO" id="GO:0005682">
    <property type="term" value="C:U5 snRNP"/>
    <property type="evidence" value="ECO:0007669"/>
    <property type="project" value="UniProtKB-UniRule"/>
</dbReference>
<comment type="function">
    <text evidence="11">Plays a role in pre-mRNA splicing as a core component of the spliceosomal U1, U2, U4 and U5 small nuclear ribonucleoproteins (snRNPs), the building blocks of the spliceosome.</text>
</comment>
<dbReference type="Proteomes" id="UP000245383">
    <property type="component" value="Unassembled WGS sequence"/>
</dbReference>
<evidence type="ECO:0000256" key="4">
    <source>
        <dbReference type="ARBA" id="ARBA00022490"/>
    </source>
</evidence>
<evidence type="ECO:0000256" key="12">
    <source>
        <dbReference type="RuleBase" id="RU365053"/>
    </source>
</evidence>
<dbReference type="SUPFAM" id="SSF50182">
    <property type="entry name" value="Sm-like ribonucleoproteins"/>
    <property type="match status" value="1"/>
</dbReference>